<dbReference type="PANTHER" id="PTHR40727">
    <property type="entry name" value="TRANSCRIPTION REGULATOR, ENCODED NEXT TO RECA SUPERFAMILY ATPASE-RELATED"/>
    <property type="match status" value="1"/>
</dbReference>
<sequence length="200" mass="22816">MEVIGKPVNERNIDAVAERIFHESIRILGGLKNLVEYRNLTWLPSLAEAAYVIALKNESIKTNREIAEYLGITEQTVKNILSADENRVMEYLKGESREKEHVAGGIAKLAYRAIKEHRDNLDERMEIMEESARSLGVDWAVHVLSNIKGLNFPVEKEDLLERLKGYQIRGKPIEDILDSLEYPIKSPAELLHAIREAIKD</sequence>
<proteinExistence type="predicted"/>
<dbReference type="HOGENOM" id="CLU_1303488_0_0_2"/>
<dbReference type="NCBIfam" id="TIGR03879">
    <property type="entry name" value="near_KaiC_dom"/>
    <property type="match status" value="1"/>
</dbReference>
<reference evidence="1" key="1">
    <citation type="submission" date="2010-02" db="EMBL/GenBank/DDBJ databases">
        <title>Complete sequence of Aciduliprofundum boonei T469.</title>
        <authorList>
            <consortium name="US DOE Joint Genome Institute"/>
            <person name="Lucas S."/>
            <person name="Copeland A."/>
            <person name="Lapidus A."/>
            <person name="Cheng J.-F."/>
            <person name="Bruce D."/>
            <person name="Goodwin L."/>
            <person name="Pitluck S."/>
            <person name="Saunders E."/>
            <person name="Detter J.C."/>
            <person name="Han C."/>
            <person name="Tapia R."/>
            <person name="Land M."/>
            <person name="Hauser L."/>
            <person name="Kyrpides N."/>
            <person name="Mikhailova N."/>
            <person name="Flores G."/>
            <person name="Reysenbach A.-L."/>
            <person name="Woyke T."/>
        </authorList>
    </citation>
    <scope>NUCLEOTIDE SEQUENCE</scope>
    <source>
        <strain evidence="1">T469</strain>
    </source>
</reference>
<dbReference type="KEGG" id="abi:Aboo_0950"/>
<dbReference type="RefSeq" id="WP_008084190.1">
    <property type="nucleotide sequence ID" value="NC_013926.1"/>
</dbReference>
<dbReference type="GeneID" id="8827904"/>
<organism evidence="1 2">
    <name type="scientific">Aciduliprofundum boonei (strain DSM 19572 / T469)</name>
    <dbReference type="NCBI Taxonomy" id="439481"/>
    <lineage>
        <taxon>Archaea</taxon>
        <taxon>Methanobacteriati</taxon>
        <taxon>Thermoplasmatota</taxon>
        <taxon>DHVE2 group</taxon>
        <taxon>Candidatus Aciduliprofundum</taxon>
    </lineage>
</organism>
<dbReference type="Proteomes" id="UP000001400">
    <property type="component" value="Chromosome"/>
</dbReference>
<dbReference type="PANTHER" id="PTHR40727:SF1">
    <property type="entry name" value="BACTERIO-OPSIN ACTIVATOR"/>
    <property type="match status" value="1"/>
</dbReference>
<dbReference type="OrthoDB" id="26894at2157"/>
<dbReference type="eggNOG" id="arCOG07764">
    <property type="taxonomic scope" value="Archaea"/>
</dbReference>
<dbReference type="InterPro" id="IPR022285">
    <property type="entry name" value="CHP03879_regulat_dom_put"/>
</dbReference>
<evidence type="ECO:0000313" key="1">
    <source>
        <dbReference type="EMBL" id="ADD08759.1"/>
    </source>
</evidence>
<accession>B5ID92</accession>
<protein>
    <submittedName>
        <fullName evidence="1">Bacterio-opsin activator HTH domain protein</fullName>
    </submittedName>
</protein>
<keyword evidence="2" id="KW-1185">Reference proteome</keyword>
<dbReference type="EMBL" id="CP001941">
    <property type="protein sequence ID" value="ADD08759.1"/>
    <property type="molecule type" value="Genomic_DNA"/>
</dbReference>
<evidence type="ECO:0000313" key="2">
    <source>
        <dbReference type="Proteomes" id="UP000001400"/>
    </source>
</evidence>
<dbReference type="AlphaFoldDB" id="B5ID92"/>
<dbReference type="STRING" id="439481.Aboo_0950"/>
<gene>
    <name evidence="1" type="ordered locus">Aboo_0950</name>
</gene>
<name>B5ID92_ACIB4</name>